<dbReference type="RefSeq" id="XP_031874785.1">
    <property type="nucleotide sequence ID" value="XM_032010731.1"/>
</dbReference>
<keyword evidence="3" id="KW-1185">Reference proteome</keyword>
<name>A0A370U2X8_9HELO</name>
<sequence length="720" mass="80007">MPIPGLFGRAHAASDREVHRKMEYTKQSWLSWRSPSWYACYPTLDTLVCLCVGRRAIYMFERKRTLTLLQSLPDSTSTNEPDHDNQTWADRVGGDIVGEREPPRSLIQPWKEPVFGIKFRYRHSPQTSTSSIGSATPSISSRFGGRSDSSNSSVNSSTSVPHDTAVVAHQVNSPVPHNMSLTTQAAHQDLSGLDASSELPTMPNNHHPNRPCSIPENQRPASSVSSPPQVVLTRNGRPMISHETKVKQIEQTHTTKAVPKLNFAEGLQELGLPLMARRDITAEFKLCPSDTSNVSSYVSFPQFSQIWDGPQYHVTSMDPKDTVARWVKKNGLADKTALKPNMGRLHELRHADDEAIAVWYAGTRARVLKRRAARASSNKTAAQGVAVHDIPAQEDIINNIHVQSHAVNDVPVQRDTANNVPVQKEAVRRVTFQTEPINTSIMLTKAPPSRHAAPAKPAIGRKNTSGKQAINATTEWYRTKMANEANAAFEKAEAAKAHKAAAAVERSNAQQSPTDPAQVKPARNVYGPSRNPSTSAYQAEMARRANAAYEQTQAANGRPIAPAMQRTKARRRSPIIPTQPREAPKDELKMEPKEIPKPKSITLPSREVSRPLKLARPIRPSSPTHHELVMYERAVAQYMSSPTVPKKKVHEDLLKTLVVALAGEDEYNKLLPEPEPEPMQVREAKKTLNKKKSKRSSRKYEKEEGTDFSDLDLEPWIVEP</sequence>
<dbReference type="AlphaFoldDB" id="A0A370U2X8"/>
<evidence type="ECO:0000313" key="3">
    <source>
        <dbReference type="Proteomes" id="UP000254866"/>
    </source>
</evidence>
<dbReference type="Proteomes" id="UP000254866">
    <property type="component" value="Unassembled WGS sequence"/>
</dbReference>
<organism evidence="2 3">
    <name type="scientific">Venustampulla echinocandica</name>
    <dbReference type="NCBI Taxonomy" id="2656787"/>
    <lineage>
        <taxon>Eukaryota</taxon>
        <taxon>Fungi</taxon>
        <taxon>Dikarya</taxon>
        <taxon>Ascomycota</taxon>
        <taxon>Pezizomycotina</taxon>
        <taxon>Leotiomycetes</taxon>
        <taxon>Helotiales</taxon>
        <taxon>Pleuroascaceae</taxon>
        <taxon>Venustampulla</taxon>
    </lineage>
</organism>
<dbReference type="OrthoDB" id="10291890at2759"/>
<accession>A0A370U2X8</accession>
<protein>
    <submittedName>
        <fullName evidence="2">Uncharacterized protein</fullName>
    </submittedName>
</protein>
<evidence type="ECO:0000313" key="2">
    <source>
        <dbReference type="EMBL" id="RDL42129.1"/>
    </source>
</evidence>
<feature type="region of interest" description="Disordered" evidence="1">
    <location>
        <begin position="447"/>
        <end position="467"/>
    </location>
</feature>
<dbReference type="GeneID" id="43594957"/>
<comment type="caution">
    <text evidence="2">The sequence shown here is derived from an EMBL/GenBank/DDBJ whole genome shotgun (WGS) entry which is preliminary data.</text>
</comment>
<feature type="region of interest" description="Disordered" evidence="1">
    <location>
        <begin position="500"/>
        <end position="534"/>
    </location>
</feature>
<gene>
    <name evidence="2" type="ORF">BP5553_02108</name>
</gene>
<feature type="region of interest" description="Disordered" evidence="1">
    <location>
        <begin position="194"/>
        <end position="232"/>
    </location>
</feature>
<feature type="region of interest" description="Disordered" evidence="1">
    <location>
        <begin position="125"/>
        <end position="161"/>
    </location>
</feature>
<feature type="compositionally biased region" description="Basic residues" evidence="1">
    <location>
        <begin position="687"/>
        <end position="697"/>
    </location>
</feature>
<feature type="compositionally biased region" description="Low complexity" evidence="1">
    <location>
        <begin position="127"/>
        <end position="160"/>
    </location>
</feature>
<dbReference type="EMBL" id="NPIC01000001">
    <property type="protein sequence ID" value="RDL42129.1"/>
    <property type="molecule type" value="Genomic_DNA"/>
</dbReference>
<feature type="compositionally biased region" description="Low complexity" evidence="1">
    <location>
        <begin position="220"/>
        <end position="231"/>
    </location>
</feature>
<evidence type="ECO:0000256" key="1">
    <source>
        <dbReference type="SAM" id="MobiDB-lite"/>
    </source>
</evidence>
<proteinExistence type="predicted"/>
<reference evidence="2 3" key="1">
    <citation type="journal article" date="2018" name="IMA Fungus">
        <title>IMA Genome-F 9: Draft genome sequence of Annulohypoxylon stygium, Aspergillus mulundensis, Berkeleyomyces basicola (syn. Thielaviopsis basicola), Ceratocystis smalleyi, two Cercospora beticola strains, Coleophoma cylindrospora, Fusarium fracticaudum, Phialophora cf. hyalina, and Morchella septimelata.</title>
        <authorList>
            <person name="Wingfield B.D."/>
            <person name="Bills G.F."/>
            <person name="Dong Y."/>
            <person name="Huang W."/>
            <person name="Nel W.J."/>
            <person name="Swalarsk-Parry B.S."/>
            <person name="Vaghefi N."/>
            <person name="Wilken P.M."/>
            <person name="An Z."/>
            <person name="de Beer Z.W."/>
            <person name="De Vos L."/>
            <person name="Chen L."/>
            <person name="Duong T.A."/>
            <person name="Gao Y."/>
            <person name="Hammerbacher A."/>
            <person name="Kikkert J.R."/>
            <person name="Li Y."/>
            <person name="Li H."/>
            <person name="Li K."/>
            <person name="Li Q."/>
            <person name="Liu X."/>
            <person name="Ma X."/>
            <person name="Naidoo K."/>
            <person name="Pethybridge S.J."/>
            <person name="Sun J."/>
            <person name="Steenkamp E.T."/>
            <person name="van der Nest M.A."/>
            <person name="van Wyk S."/>
            <person name="Wingfield M.J."/>
            <person name="Xiong C."/>
            <person name="Yue Q."/>
            <person name="Zhang X."/>
        </authorList>
    </citation>
    <scope>NUCLEOTIDE SEQUENCE [LARGE SCALE GENOMIC DNA]</scope>
    <source>
        <strain evidence="2 3">BP 5553</strain>
    </source>
</reference>
<feature type="region of interest" description="Disordered" evidence="1">
    <location>
        <begin position="669"/>
        <end position="720"/>
    </location>
</feature>